<sequence>MATTQNRTRAGVTTREAQRSVAQGLESIGRIAHFTGETVRSLGKVRLYSTEAIRQVGVLISSSALFMWALMAVFGVAWGTQGSYLTEQFGAPGYAAIFPAYGGPRAFGPLMWGWILAAKVGCGLVAQIGSMRISEEIDALKVTGVRPIPYLVGTRLVAAWVAVPFLYITGTALVYLSSYVMMVHVLGTVSHGGFLSVLWAWQSPADLIYSVIWGLGLGTSTVLVGCYYGYNAQGGPAGVGLATAKSMVMNLVMVSVLAMFFHLLFWGQGFANIPAAN</sequence>
<keyword evidence="1" id="KW-0812">Transmembrane</keyword>
<feature type="transmembrane region" description="Helical" evidence="1">
    <location>
        <begin position="56"/>
        <end position="78"/>
    </location>
</feature>
<feature type="transmembrane region" description="Helical" evidence="1">
    <location>
        <begin position="183"/>
        <end position="201"/>
    </location>
</feature>
<proteinExistence type="predicted"/>
<dbReference type="Proteomes" id="UP000198348">
    <property type="component" value="Unassembled WGS sequence"/>
</dbReference>
<dbReference type="GO" id="GO:0005548">
    <property type="term" value="F:phospholipid transporter activity"/>
    <property type="evidence" value="ECO:0007669"/>
    <property type="project" value="TreeGrafter"/>
</dbReference>
<keyword evidence="3" id="KW-1185">Reference proteome</keyword>
<feature type="transmembrane region" description="Helical" evidence="1">
    <location>
        <begin position="207"/>
        <end position="230"/>
    </location>
</feature>
<reference evidence="2 3" key="1">
    <citation type="submission" date="2017-06" db="EMBL/GenBank/DDBJ databases">
        <authorList>
            <person name="Kim H.J."/>
            <person name="Triplett B.A."/>
        </authorList>
    </citation>
    <scope>NUCLEOTIDE SEQUENCE [LARGE SCALE GENOMIC DNA]</scope>
    <source>
        <strain evidence="2 3">DSM 45207</strain>
    </source>
</reference>
<gene>
    <name evidence="2" type="ORF">SAMN06265360_13211</name>
</gene>
<dbReference type="PANTHER" id="PTHR30188">
    <property type="entry name" value="ABC TRANSPORTER PERMEASE PROTEIN-RELATED"/>
    <property type="match status" value="1"/>
</dbReference>
<dbReference type="Pfam" id="PF02405">
    <property type="entry name" value="MlaE"/>
    <property type="match status" value="1"/>
</dbReference>
<dbReference type="AlphaFoldDB" id="A0A239A7F1"/>
<dbReference type="InterPro" id="IPR030802">
    <property type="entry name" value="Permease_MalE"/>
</dbReference>
<dbReference type="RefSeq" id="WP_245818873.1">
    <property type="nucleotide sequence ID" value="NZ_FZNW01000032.1"/>
</dbReference>
<accession>A0A239A7F1</accession>
<dbReference type="PANTHER" id="PTHR30188:SF13">
    <property type="entry name" value="CONSERVED HYPOTHETICAL INTEGRAL MEMBRANE PROTEIN YRBE3B"/>
    <property type="match status" value="1"/>
</dbReference>
<keyword evidence="1" id="KW-1133">Transmembrane helix</keyword>
<name>A0A239A7F1_9PSEU</name>
<feature type="transmembrane region" description="Helical" evidence="1">
    <location>
        <begin position="157"/>
        <end position="176"/>
    </location>
</feature>
<keyword evidence="1" id="KW-0472">Membrane</keyword>
<dbReference type="EMBL" id="FZNW01000032">
    <property type="protein sequence ID" value="SNR91490.1"/>
    <property type="molecule type" value="Genomic_DNA"/>
</dbReference>
<protein>
    <submittedName>
        <fullName evidence="2">Phospholipid/cholesterol/gamma-HCH transport system permease protein</fullName>
    </submittedName>
</protein>
<organism evidence="2 3">
    <name type="scientific">Haloechinothrix alba</name>
    <dbReference type="NCBI Taxonomy" id="664784"/>
    <lineage>
        <taxon>Bacteria</taxon>
        <taxon>Bacillati</taxon>
        <taxon>Actinomycetota</taxon>
        <taxon>Actinomycetes</taxon>
        <taxon>Pseudonocardiales</taxon>
        <taxon>Pseudonocardiaceae</taxon>
        <taxon>Haloechinothrix</taxon>
    </lineage>
</organism>
<evidence type="ECO:0000313" key="3">
    <source>
        <dbReference type="Proteomes" id="UP000198348"/>
    </source>
</evidence>
<evidence type="ECO:0000256" key="1">
    <source>
        <dbReference type="SAM" id="Phobius"/>
    </source>
</evidence>
<feature type="transmembrane region" description="Helical" evidence="1">
    <location>
        <begin position="251"/>
        <end position="271"/>
    </location>
</feature>
<evidence type="ECO:0000313" key="2">
    <source>
        <dbReference type="EMBL" id="SNR91490.1"/>
    </source>
</evidence>
<dbReference type="GO" id="GO:0043190">
    <property type="term" value="C:ATP-binding cassette (ABC) transporter complex"/>
    <property type="evidence" value="ECO:0007669"/>
    <property type="project" value="InterPro"/>
</dbReference>